<dbReference type="Pfam" id="PF08348">
    <property type="entry name" value="PAS_6"/>
    <property type="match status" value="1"/>
</dbReference>
<organism evidence="2 3">
    <name type="scientific">Treponema pallidum subsp. pertenue (strain Gauthier)</name>
    <dbReference type="NCBI Taxonomy" id="491080"/>
    <lineage>
        <taxon>Bacteria</taxon>
        <taxon>Pseudomonadati</taxon>
        <taxon>Spirochaetota</taxon>
        <taxon>Spirochaetia</taxon>
        <taxon>Spirochaetales</taxon>
        <taxon>Treponemataceae</taxon>
        <taxon>Treponema</taxon>
    </lineage>
</organism>
<evidence type="ECO:0000259" key="1">
    <source>
        <dbReference type="Pfam" id="PF08348"/>
    </source>
</evidence>
<evidence type="ECO:0000313" key="2">
    <source>
        <dbReference type="EMBL" id="AEZ59636.1"/>
    </source>
</evidence>
<feature type="domain" description="YheO-like" evidence="1">
    <location>
        <begin position="2"/>
        <end position="54"/>
    </location>
</feature>
<sequence length="98" mass="10613">MQILQQVAQGIASHFGHDCEVAVYGVSSDGKNCAVDFITNGRVTSSRVGDRPRLSLFKNYGIETGKGGSTTSFARRTAAPLSRACCIFVTNIARLRRF</sequence>
<dbReference type="KEGG" id="tpg:TPEGAU_0374b"/>
<dbReference type="InterPro" id="IPR013559">
    <property type="entry name" value="YheO"/>
</dbReference>
<dbReference type="AlphaFoldDB" id="A0AAU8PXN6"/>
<dbReference type="EMBL" id="CP002376">
    <property type="protein sequence ID" value="AEZ59636.1"/>
    <property type="molecule type" value="Genomic_DNA"/>
</dbReference>
<protein>
    <recommendedName>
        <fullName evidence="1">YheO-like domain-containing protein</fullName>
    </recommendedName>
</protein>
<dbReference type="Proteomes" id="UP000008192">
    <property type="component" value="Chromosome"/>
</dbReference>
<proteinExistence type="predicted"/>
<accession>A0AAU8PXN6</accession>
<reference evidence="3" key="1">
    <citation type="journal article" date="2012" name="PLoS Negl. Trop. Dis.">
        <title>Whole genome sequences of three Treponema pallidum ssp. pertenue strains: yaws and syphilis treponemes differ in less than 0.2% of the genome sequence.</title>
        <authorList>
            <person name="Cejkova D."/>
            <person name="Zobanikova M."/>
            <person name="Chen L."/>
            <person name="Pospisilova P."/>
            <person name="Strouhal M."/>
            <person name="Qin X."/>
            <person name="Mikalova L."/>
            <person name="Norris S.J."/>
            <person name="Muzny D.M."/>
            <person name="Gibbs R.A."/>
            <person name="Fulton L.L."/>
            <person name="Sodergren E."/>
            <person name="Weinstock G.M."/>
            <person name="Smajs D."/>
        </authorList>
    </citation>
    <scope>NUCLEOTIDE SEQUENCE [LARGE SCALE GENOMIC DNA]</scope>
    <source>
        <strain evidence="3">Gauthier</strain>
    </source>
</reference>
<name>A0AAU8PXN6_TREPG</name>
<gene>
    <name evidence="2" type="ordered locus">TPEGAU_0374b</name>
</gene>
<evidence type="ECO:0000313" key="3">
    <source>
        <dbReference type="Proteomes" id="UP000008192"/>
    </source>
</evidence>